<dbReference type="EMBL" id="JAAVLX010000004">
    <property type="protein sequence ID" value="NOJ40319.1"/>
    <property type="molecule type" value="Genomic_DNA"/>
</dbReference>
<gene>
    <name evidence="3" type="ORF">HCN58_12035</name>
</gene>
<dbReference type="PROSITE" id="PS51257">
    <property type="entry name" value="PROKAR_LIPOPROTEIN"/>
    <property type="match status" value="1"/>
</dbReference>
<keyword evidence="4" id="KW-1185">Reference proteome</keyword>
<feature type="domain" description="Lipocalin-like" evidence="2">
    <location>
        <begin position="36"/>
        <end position="152"/>
    </location>
</feature>
<evidence type="ECO:0000256" key="1">
    <source>
        <dbReference type="SAM" id="SignalP"/>
    </source>
</evidence>
<evidence type="ECO:0000313" key="4">
    <source>
        <dbReference type="Proteomes" id="UP000544122"/>
    </source>
</evidence>
<name>A0A7Y4LVR3_9BRAD</name>
<organism evidence="3 4">
    <name type="scientific">Bradyrhizobium australiense</name>
    <dbReference type="NCBI Taxonomy" id="2721161"/>
    <lineage>
        <taxon>Bacteria</taxon>
        <taxon>Pseudomonadati</taxon>
        <taxon>Pseudomonadota</taxon>
        <taxon>Alphaproteobacteria</taxon>
        <taxon>Hyphomicrobiales</taxon>
        <taxon>Nitrobacteraceae</taxon>
        <taxon>Bradyrhizobium</taxon>
    </lineage>
</organism>
<reference evidence="3 4" key="1">
    <citation type="submission" date="2020-03" db="EMBL/GenBank/DDBJ databases">
        <title>Bradyrhizobium diversity isolated from nodules of Indigofera sp.</title>
        <authorList>
            <person name="Klepa M."/>
            <person name="Helene L."/>
            <person name="Hungria M."/>
        </authorList>
    </citation>
    <scope>NUCLEOTIDE SEQUENCE [LARGE SCALE GENOMIC DNA]</scope>
    <source>
        <strain evidence="3 4">WSM 1791</strain>
    </source>
</reference>
<dbReference type="Pfam" id="PF13924">
    <property type="entry name" value="Lipocalin_5"/>
    <property type="match status" value="1"/>
</dbReference>
<accession>A0A7Y4LVR3</accession>
<evidence type="ECO:0000259" key="2">
    <source>
        <dbReference type="Pfam" id="PF13924"/>
    </source>
</evidence>
<feature type="signal peptide" evidence="1">
    <location>
        <begin position="1"/>
        <end position="21"/>
    </location>
</feature>
<dbReference type="AlphaFoldDB" id="A0A7Y4LVR3"/>
<dbReference type="Proteomes" id="UP000544122">
    <property type="component" value="Unassembled WGS sequence"/>
</dbReference>
<proteinExistence type="predicted"/>
<comment type="caution">
    <text evidence="3">The sequence shown here is derived from an EMBL/GenBank/DDBJ whole genome shotgun (WGS) entry which is preliminary data.</text>
</comment>
<sequence>MSGRFALGFCTIALISCFAFPNSGVAQGKSLKDQLVGTWIYVSSTGKREDGSAVQRPSLQGAVTYTGDGRFHFITVRTDAPKYASGDPARPTPDEAMAIASGVVAYTGTYTVDESTKTVHANVETSSFPNLVSAPNQRRIVTSITDEELRLTNPRTPAGITLDLVFKRAK</sequence>
<protein>
    <submittedName>
        <fullName evidence="3">Lipocalin-like domain-containing protein</fullName>
    </submittedName>
</protein>
<dbReference type="RefSeq" id="WP_171579604.1">
    <property type="nucleotide sequence ID" value="NZ_JAAVLX010000004.1"/>
</dbReference>
<dbReference type="InterPro" id="IPR024311">
    <property type="entry name" value="Lipocalin-like"/>
</dbReference>
<feature type="chain" id="PRO_5031306790" evidence="1">
    <location>
        <begin position="22"/>
        <end position="170"/>
    </location>
</feature>
<keyword evidence="1" id="KW-0732">Signal</keyword>
<evidence type="ECO:0000313" key="3">
    <source>
        <dbReference type="EMBL" id="NOJ40319.1"/>
    </source>
</evidence>